<dbReference type="OrthoDB" id="8775810at2759"/>
<dbReference type="InterPro" id="IPR000007">
    <property type="entry name" value="Tubby_C"/>
</dbReference>
<dbReference type="AlphaFoldDB" id="A0A830BSF4"/>
<dbReference type="Proteomes" id="UP000653305">
    <property type="component" value="Unassembled WGS sequence"/>
</dbReference>
<dbReference type="PROSITE" id="PS01201">
    <property type="entry name" value="TUB_2"/>
    <property type="match status" value="1"/>
</dbReference>
<name>A0A830BSF4_9LAMI</name>
<sequence>MAGGGSNEDDKSRPLVLKNKAPRWHEQFHYWCLNFRGGVTIASVKNFQLIAVVKLPPPPPQLDHDKNILLFGKVGKDMFMMDYRYPLSAFQAFAICLSSFDTKLACE</sequence>
<proteinExistence type="inferred from homology"/>
<evidence type="ECO:0000259" key="2">
    <source>
        <dbReference type="Pfam" id="PF01167"/>
    </source>
</evidence>
<dbReference type="PANTHER" id="PTHR16517">
    <property type="entry name" value="TUBBY-RELATED"/>
    <property type="match status" value="1"/>
</dbReference>
<organism evidence="3 4">
    <name type="scientific">Phtheirospermum japonicum</name>
    <dbReference type="NCBI Taxonomy" id="374723"/>
    <lineage>
        <taxon>Eukaryota</taxon>
        <taxon>Viridiplantae</taxon>
        <taxon>Streptophyta</taxon>
        <taxon>Embryophyta</taxon>
        <taxon>Tracheophyta</taxon>
        <taxon>Spermatophyta</taxon>
        <taxon>Magnoliopsida</taxon>
        <taxon>eudicotyledons</taxon>
        <taxon>Gunneridae</taxon>
        <taxon>Pentapetalae</taxon>
        <taxon>asterids</taxon>
        <taxon>lamiids</taxon>
        <taxon>Lamiales</taxon>
        <taxon>Orobanchaceae</taxon>
        <taxon>Orobanchaceae incertae sedis</taxon>
        <taxon>Phtheirospermum</taxon>
    </lineage>
</organism>
<dbReference type="EMBL" id="BMAC01000226">
    <property type="protein sequence ID" value="GFP90807.1"/>
    <property type="molecule type" value="Genomic_DNA"/>
</dbReference>
<protein>
    <submittedName>
        <fullName evidence="3">Tubby-like F-box protein 14</fullName>
    </submittedName>
</protein>
<comment type="similarity">
    <text evidence="1">Belongs to the TUB family.</text>
</comment>
<reference evidence="3" key="1">
    <citation type="submission" date="2020-07" db="EMBL/GenBank/DDBJ databases">
        <title>Ethylene signaling mediates host invasion by parasitic plants.</title>
        <authorList>
            <person name="Yoshida S."/>
        </authorList>
    </citation>
    <scope>NUCLEOTIDE SEQUENCE</scope>
    <source>
        <strain evidence="3">Okayama</strain>
    </source>
</reference>
<keyword evidence="4" id="KW-1185">Reference proteome</keyword>
<comment type="caution">
    <text evidence="3">The sequence shown here is derived from an EMBL/GenBank/DDBJ whole genome shotgun (WGS) entry which is preliminary data.</text>
</comment>
<evidence type="ECO:0000256" key="1">
    <source>
        <dbReference type="ARBA" id="ARBA00007129"/>
    </source>
</evidence>
<dbReference type="InterPro" id="IPR018066">
    <property type="entry name" value="Tubby_C_CS"/>
</dbReference>
<accession>A0A830BSF4</accession>
<dbReference type="SUPFAM" id="SSF54518">
    <property type="entry name" value="Tubby C-terminal domain-like"/>
    <property type="match status" value="1"/>
</dbReference>
<dbReference type="PRINTS" id="PR01573">
    <property type="entry name" value="SUPERTUBBY"/>
</dbReference>
<dbReference type="Gene3D" id="3.20.90.10">
    <property type="entry name" value="Tubby Protein, Chain A"/>
    <property type="match status" value="1"/>
</dbReference>
<dbReference type="InterPro" id="IPR025659">
    <property type="entry name" value="Tubby-like_C"/>
</dbReference>
<evidence type="ECO:0000313" key="4">
    <source>
        <dbReference type="Proteomes" id="UP000653305"/>
    </source>
</evidence>
<feature type="domain" description="Tubby C-terminal" evidence="2">
    <location>
        <begin position="8"/>
        <end position="102"/>
    </location>
</feature>
<evidence type="ECO:0000313" key="3">
    <source>
        <dbReference type="EMBL" id="GFP90807.1"/>
    </source>
</evidence>
<gene>
    <name evidence="3" type="ORF">PHJA_001224600</name>
</gene>
<dbReference type="PANTHER" id="PTHR16517:SF86">
    <property type="entry name" value="TUBBY-LIKE F-BOX PROTEIN 1"/>
    <property type="match status" value="1"/>
</dbReference>
<dbReference type="Pfam" id="PF01167">
    <property type="entry name" value="Tub"/>
    <property type="match status" value="1"/>
</dbReference>